<feature type="domain" description="PIN-like" evidence="1">
    <location>
        <begin position="7"/>
        <end position="105"/>
    </location>
</feature>
<gene>
    <name evidence="2" type="ORF">H4684_001482</name>
</gene>
<reference evidence="2 3" key="1">
    <citation type="submission" date="2020-10" db="EMBL/GenBank/DDBJ databases">
        <title>Genomic Encyclopedia of Type Strains, Phase IV (KMG-IV): sequencing the most valuable type-strain genomes for metagenomic binning, comparative biology and taxonomic classification.</title>
        <authorList>
            <person name="Goeker M."/>
        </authorList>
    </citation>
    <scope>NUCLEOTIDE SEQUENCE [LARGE SCALE GENOMIC DNA]</scope>
    <source>
        <strain evidence="2 3">DSM 4194</strain>
    </source>
</reference>
<dbReference type="Pfam" id="PF18475">
    <property type="entry name" value="PIN7"/>
    <property type="match status" value="1"/>
</dbReference>
<evidence type="ECO:0000259" key="1">
    <source>
        <dbReference type="Pfam" id="PF18475"/>
    </source>
</evidence>
<evidence type="ECO:0000313" key="3">
    <source>
        <dbReference type="Proteomes" id="UP000639010"/>
    </source>
</evidence>
<dbReference type="EMBL" id="JADBGG010000009">
    <property type="protein sequence ID" value="MBE1424843.1"/>
    <property type="molecule type" value="Genomic_DNA"/>
</dbReference>
<comment type="caution">
    <text evidence="2">The sequence shown here is derived from an EMBL/GenBank/DDBJ whole genome shotgun (WGS) entry which is preliminary data.</text>
</comment>
<dbReference type="Proteomes" id="UP000639010">
    <property type="component" value="Unassembled WGS sequence"/>
</dbReference>
<proteinExistence type="predicted"/>
<keyword evidence="3" id="KW-1185">Reference proteome</keyword>
<protein>
    <recommendedName>
        <fullName evidence="1">PIN-like domain-containing protein</fullName>
    </recommendedName>
</protein>
<accession>A0ABR9H2P8</accession>
<name>A0ABR9H2P8_9BACT</name>
<dbReference type="RefSeq" id="WP_192623307.1">
    <property type="nucleotide sequence ID" value="NZ_JADBGG010000009.1"/>
</dbReference>
<sequence>MRTNFVLIDYENVHVEALAGLDAEHFKILLFVGASQTKLPFVLAAAVQKMGTRAEYVKISGNGSNALDFHIAFYVGQLAAQDPTAYFHIISKDTGFDPLIQHLRSKKISVARSVSIADIPLLKASNAKTAPEKLEVIFTNLKQRGSAKPRTIKTLSSTISSLFQKQLADEELASLLAEMQGKGWILINENKVSYALA</sequence>
<dbReference type="InterPro" id="IPR041494">
    <property type="entry name" value="PIN7"/>
</dbReference>
<evidence type="ECO:0000313" key="2">
    <source>
        <dbReference type="EMBL" id="MBE1424843.1"/>
    </source>
</evidence>
<organism evidence="2 3">
    <name type="scientific">Desulfomicrobium macestii</name>
    <dbReference type="NCBI Taxonomy" id="90731"/>
    <lineage>
        <taxon>Bacteria</taxon>
        <taxon>Pseudomonadati</taxon>
        <taxon>Thermodesulfobacteriota</taxon>
        <taxon>Desulfovibrionia</taxon>
        <taxon>Desulfovibrionales</taxon>
        <taxon>Desulfomicrobiaceae</taxon>
        <taxon>Desulfomicrobium</taxon>
    </lineage>
</organism>